<comment type="caution">
    <text evidence="12">The sequence shown here is derived from an EMBL/GenBank/DDBJ whole genome shotgun (WGS) entry which is preliminary data.</text>
</comment>
<dbReference type="EMBL" id="CAXKWB010035112">
    <property type="protein sequence ID" value="CAL4145898.1"/>
    <property type="molecule type" value="Genomic_DNA"/>
</dbReference>
<evidence type="ECO:0000313" key="13">
    <source>
        <dbReference type="Proteomes" id="UP001497623"/>
    </source>
</evidence>
<evidence type="ECO:0000256" key="10">
    <source>
        <dbReference type="ARBA" id="ARBA00023128"/>
    </source>
</evidence>
<evidence type="ECO:0000313" key="12">
    <source>
        <dbReference type="EMBL" id="CAL4145898.1"/>
    </source>
</evidence>
<dbReference type="AlphaFoldDB" id="A0AAV2RZ72"/>
<gene>
    <name evidence="12" type="ORF">MNOR_LOCUS29788</name>
</gene>
<keyword evidence="8" id="KW-0809">Transit peptide</keyword>
<comment type="similarity">
    <text evidence="3">Belongs to the complex I NDUFB2 subunit family.</text>
</comment>
<reference evidence="12 13" key="1">
    <citation type="submission" date="2024-05" db="EMBL/GenBank/DDBJ databases">
        <authorList>
            <person name="Wallberg A."/>
        </authorList>
    </citation>
    <scope>NUCLEOTIDE SEQUENCE [LARGE SCALE GENOMIC DNA]</scope>
</reference>
<dbReference type="Pfam" id="PF14813">
    <property type="entry name" value="NADH_B2"/>
    <property type="match status" value="1"/>
</dbReference>
<keyword evidence="5" id="KW-0813">Transport</keyword>
<evidence type="ECO:0000256" key="4">
    <source>
        <dbReference type="ARBA" id="ARBA00011533"/>
    </source>
</evidence>
<evidence type="ECO:0000256" key="8">
    <source>
        <dbReference type="ARBA" id="ARBA00022946"/>
    </source>
</evidence>
<evidence type="ECO:0000256" key="1">
    <source>
        <dbReference type="ARBA" id="ARBA00003195"/>
    </source>
</evidence>
<name>A0AAV2RZ72_MEGNR</name>
<evidence type="ECO:0008006" key="14">
    <source>
        <dbReference type="Google" id="ProtNLM"/>
    </source>
</evidence>
<evidence type="ECO:0000256" key="6">
    <source>
        <dbReference type="ARBA" id="ARBA00022660"/>
    </source>
</evidence>
<dbReference type="PANTHER" id="PTHR15223:SF1">
    <property type="entry name" value="NADH DEHYDROGENASE [UBIQUINONE] 1 BETA SUBCOMPLEX SUBUNIT 2, MITOCHONDRIAL"/>
    <property type="match status" value="1"/>
</dbReference>
<proteinExistence type="inferred from homology"/>
<dbReference type="GO" id="GO:0032981">
    <property type="term" value="P:mitochondrial respiratory chain complex I assembly"/>
    <property type="evidence" value="ECO:0007669"/>
    <property type="project" value="TreeGrafter"/>
</dbReference>
<comment type="function">
    <text evidence="1">Accessory subunit of the mitochondrial membrane respiratory chain NADH dehydrogenase (Complex I), that is believed not to be involved in catalysis. Complex I functions in the transfer of electrons from NADH to the respiratory chain. The immediate electron acceptor for the enzyme is believed to be ubiquinone.</text>
</comment>
<evidence type="ECO:0000256" key="2">
    <source>
        <dbReference type="ARBA" id="ARBA00004443"/>
    </source>
</evidence>
<dbReference type="InterPro" id="IPR026627">
    <property type="entry name" value="NDUFB2_animal"/>
</dbReference>
<evidence type="ECO:0000256" key="7">
    <source>
        <dbReference type="ARBA" id="ARBA00022792"/>
    </source>
</evidence>
<organism evidence="12 13">
    <name type="scientific">Meganyctiphanes norvegica</name>
    <name type="common">Northern krill</name>
    <name type="synonym">Thysanopoda norvegica</name>
    <dbReference type="NCBI Taxonomy" id="48144"/>
    <lineage>
        <taxon>Eukaryota</taxon>
        <taxon>Metazoa</taxon>
        <taxon>Ecdysozoa</taxon>
        <taxon>Arthropoda</taxon>
        <taxon>Crustacea</taxon>
        <taxon>Multicrustacea</taxon>
        <taxon>Malacostraca</taxon>
        <taxon>Eumalacostraca</taxon>
        <taxon>Eucarida</taxon>
        <taxon>Euphausiacea</taxon>
        <taxon>Euphausiidae</taxon>
        <taxon>Meganyctiphanes</taxon>
    </lineage>
</organism>
<keyword evidence="10" id="KW-0496">Mitochondrion</keyword>
<evidence type="ECO:0000256" key="11">
    <source>
        <dbReference type="ARBA" id="ARBA00023136"/>
    </source>
</evidence>
<comment type="subunit">
    <text evidence="4">Complex I is composed of 45 different subunits.</text>
</comment>
<feature type="non-terminal residue" evidence="12">
    <location>
        <position position="1"/>
    </location>
</feature>
<dbReference type="GO" id="GO:0045271">
    <property type="term" value="C:respiratory chain complex I"/>
    <property type="evidence" value="ECO:0007669"/>
    <property type="project" value="InterPro"/>
</dbReference>
<sequence length="134" mass="14782">GTRRLTRKSTGCYQSHLSADSISTADFRTTMSGAAMLPAATRGLLRATRAVPVLKRSIKTSGPKLGGGEWTYRISAPQASKKTLFKAEMVGAVMWWWIIYHLLTEPEHITGEFPYPNPSAWTNEELGIPADDED</sequence>
<keyword evidence="9" id="KW-0249">Electron transport</keyword>
<comment type="subcellular location">
    <subcellularLocation>
        <location evidence="2">Mitochondrion inner membrane</location>
        <topology evidence="2">Peripheral membrane protein</topology>
        <orientation evidence="2">Matrix side</orientation>
    </subcellularLocation>
</comment>
<protein>
    <recommendedName>
        <fullName evidence="14">NADH dehydrogenase [ubiquinone] 1 beta subcomplex subunit 2, mitochondrial</fullName>
    </recommendedName>
</protein>
<dbReference type="PANTHER" id="PTHR15223">
    <property type="entry name" value="NADH-UBIQUINONE OXIDOREDUCTASE AGGG SUBUNIT"/>
    <property type="match status" value="1"/>
</dbReference>
<evidence type="ECO:0000256" key="5">
    <source>
        <dbReference type="ARBA" id="ARBA00022448"/>
    </source>
</evidence>
<evidence type="ECO:0000256" key="3">
    <source>
        <dbReference type="ARBA" id="ARBA00005923"/>
    </source>
</evidence>
<accession>A0AAV2RZ72</accession>
<dbReference type="GO" id="GO:0005743">
    <property type="term" value="C:mitochondrial inner membrane"/>
    <property type="evidence" value="ECO:0007669"/>
    <property type="project" value="UniProtKB-SubCell"/>
</dbReference>
<keyword evidence="7" id="KW-0999">Mitochondrion inner membrane</keyword>
<keyword evidence="11" id="KW-0472">Membrane</keyword>
<keyword evidence="6" id="KW-0679">Respiratory chain</keyword>
<evidence type="ECO:0000256" key="9">
    <source>
        <dbReference type="ARBA" id="ARBA00022982"/>
    </source>
</evidence>
<keyword evidence="13" id="KW-1185">Reference proteome</keyword>
<dbReference type="Proteomes" id="UP001497623">
    <property type="component" value="Unassembled WGS sequence"/>
</dbReference>